<dbReference type="InterPro" id="IPR011990">
    <property type="entry name" value="TPR-like_helical_dom_sf"/>
</dbReference>
<feature type="transmembrane region" description="Helical" evidence="2">
    <location>
        <begin position="190"/>
        <end position="215"/>
    </location>
</feature>
<dbReference type="PANTHER" id="PTHR37422:SF13">
    <property type="entry name" value="LIPOPOLYSACCHARIDE BIOSYNTHESIS PROTEIN PA4999-RELATED"/>
    <property type="match status" value="1"/>
</dbReference>
<feature type="transmembrane region" description="Helical" evidence="2">
    <location>
        <begin position="288"/>
        <end position="306"/>
    </location>
</feature>
<protein>
    <submittedName>
        <fullName evidence="4">O-antigen ligase family protein</fullName>
    </submittedName>
</protein>
<feature type="region of interest" description="Disordered" evidence="1">
    <location>
        <begin position="797"/>
        <end position="819"/>
    </location>
</feature>
<dbReference type="Gene3D" id="1.25.40.10">
    <property type="entry name" value="Tetratricopeptide repeat domain"/>
    <property type="match status" value="1"/>
</dbReference>
<name>A0A931YD41_9BACT</name>
<feature type="compositionally biased region" description="Pro residues" evidence="1">
    <location>
        <begin position="797"/>
        <end position="808"/>
    </location>
</feature>
<dbReference type="GO" id="GO:0016874">
    <property type="term" value="F:ligase activity"/>
    <property type="evidence" value="ECO:0007669"/>
    <property type="project" value="UniProtKB-KW"/>
</dbReference>
<keyword evidence="2" id="KW-0812">Transmembrane</keyword>
<feature type="transmembrane region" description="Helical" evidence="2">
    <location>
        <begin position="263"/>
        <end position="282"/>
    </location>
</feature>
<evidence type="ECO:0000313" key="4">
    <source>
        <dbReference type="EMBL" id="MBI2465713.1"/>
    </source>
</evidence>
<comment type="caution">
    <text evidence="4">The sequence shown here is derived from an EMBL/GenBank/DDBJ whole genome shotgun (WGS) entry which is preliminary data.</text>
</comment>
<feature type="transmembrane region" description="Helical" evidence="2">
    <location>
        <begin position="128"/>
        <end position="154"/>
    </location>
</feature>
<keyword evidence="2" id="KW-0472">Membrane</keyword>
<feature type="transmembrane region" description="Helical" evidence="2">
    <location>
        <begin position="235"/>
        <end position="256"/>
    </location>
</feature>
<proteinExistence type="predicted"/>
<evidence type="ECO:0000313" key="5">
    <source>
        <dbReference type="Proteomes" id="UP000709672"/>
    </source>
</evidence>
<dbReference type="InterPro" id="IPR051533">
    <property type="entry name" value="WaaL-like"/>
</dbReference>
<sequence>MEIPPNILRELEEKKAKAVLSGAVAAPEKVEMGQIESIPFHPFTPISPPLLLDTEPHRPSGGELFFDYLAKIAVFLAVFLTPLFFFTSSDAVNLPKQILLSVLAMTALGAWVGKAVAGGRLVWRKTALGWPVALVGLAAILSSVFSSSFWVSFLGDTGRYVFSGAAIVSYLIIFMAAIQTFNRRDAYMAMALWLGSVFLASLYALLQFFGIYVIPGSASLTTGGAAYQSRIFNTVGGPFDLGIFALSSAPFILHLLRSAAAKKIKIALAVFLVVQLAAGTIVDFRIGWLALAASALILILAGFKKRDEKGERGEKGEMGKIGLPLAAVAIAVLLWFVRPPQIKDLAFPAEINPSYGASWDILVKTWQEKPVFGSGLETYPYVYAKFKSAALNQTNYWGVNFNNSAAEVVTWATTFGAFGALVWFVFAIWFLGYAWRRISPTLQPSSGQVGPIGPIANARVGILASWFFILVTKFFYVTSLPLEFLFWFLPALLITQGDETHSASSGQAGEREWSYKFQTGSVKTLAVFFVMLAVLLGSLAGGYFSVRRAGAERIFTTSVAKAMEVKKASDDKLDPSSETEKIDKVINGIYAAISSNPYESRYFRVLAQALFGKMNDVVAGINARPEGERQAKPEESALLQDLTVRTINAIKRAGVLDPDNVGVAVDAAEAYRNLVPLVQGADDLAIQNYEQASGLEPINPFIKTQLGQLYLIKSNMFNQGLDVDAEYADKARAVLDTALKLNPNYANARYFYALIQDYDGLKPEALQNFLILRQTNPDNQLIVQIVANLQNGFPALGIPPRPATPPQSPKAVETKGFPN</sequence>
<reference evidence="4" key="1">
    <citation type="submission" date="2020-07" db="EMBL/GenBank/DDBJ databases">
        <title>Huge and variable diversity of episymbiotic CPR bacteria and DPANN archaea in groundwater ecosystems.</title>
        <authorList>
            <person name="He C.Y."/>
            <person name="Keren R."/>
            <person name="Whittaker M."/>
            <person name="Farag I.F."/>
            <person name="Doudna J."/>
            <person name="Cate J.H.D."/>
            <person name="Banfield J.F."/>
        </authorList>
    </citation>
    <scope>NUCLEOTIDE SEQUENCE</scope>
    <source>
        <strain evidence="3">NC_groundwater_191_Ag_S-0.1um_45_8</strain>
        <strain evidence="4">NC_groundwater_418_Ag_B-0.1um_45_10</strain>
    </source>
</reference>
<dbReference type="AlphaFoldDB" id="A0A931YD41"/>
<keyword evidence="4" id="KW-0436">Ligase</keyword>
<feature type="transmembrane region" description="Helical" evidence="2">
    <location>
        <begin position="318"/>
        <end position="337"/>
    </location>
</feature>
<feature type="transmembrane region" description="Helical" evidence="2">
    <location>
        <begin position="68"/>
        <end position="86"/>
    </location>
</feature>
<dbReference type="PANTHER" id="PTHR37422">
    <property type="entry name" value="TEICHURONIC ACID BIOSYNTHESIS PROTEIN TUAE"/>
    <property type="match status" value="1"/>
</dbReference>
<feature type="transmembrane region" description="Helical" evidence="2">
    <location>
        <begin position="98"/>
        <end position="116"/>
    </location>
</feature>
<gene>
    <name evidence="3" type="ORF">HYT38_02375</name>
    <name evidence="4" type="ORF">HYV66_00590</name>
</gene>
<evidence type="ECO:0000313" key="3">
    <source>
        <dbReference type="EMBL" id="MBI2052501.1"/>
    </source>
</evidence>
<dbReference type="SUPFAM" id="SSF48452">
    <property type="entry name" value="TPR-like"/>
    <property type="match status" value="1"/>
</dbReference>
<feature type="transmembrane region" description="Helical" evidence="2">
    <location>
        <begin position="160"/>
        <end position="178"/>
    </location>
</feature>
<feature type="transmembrane region" description="Helical" evidence="2">
    <location>
        <begin position="408"/>
        <end position="435"/>
    </location>
</feature>
<keyword evidence="2" id="KW-1133">Transmembrane helix</keyword>
<dbReference type="EMBL" id="JACPHQ010000006">
    <property type="protein sequence ID" value="MBI2465713.1"/>
    <property type="molecule type" value="Genomic_DNA"/>
</dbReference>
<evidence type="ECO:0000256" key="2">
    <source>
        <dbReference type="SAM" id="Phobius"/>
    </source>
</evidence>
<dbReference type="Proteomes" id="UP000786662">
    <property type="component" value="Unassembled WGS sequence"/>
</dbReference>
<accession>A0A931YD41</accession>
<organism evidence="4 5">
    <name type="scientific">Candidatus Sungiibacteriota bacterium</name>
    <dbReference type="NCBI Taxonomy" id="2750080"/>
    <lineage>
        <taxon>Bacteria</taxon>
        <taxon>Candidatus Sungiibacteriota</taxon>
    </lineage>
</organism>
<feature type="transmembrane region" description="Helical" evidence="2">
    <location>
        <begin position="525"/>
        <end position="546"/>
    </location>
</feature>
<dbReference type="EMBL" id="JACOYY010000068">
    <property type="protein sequence ID" value="MBI2052501.1"/>
    <property type="molecule type" value="Genomic_DNA"/>
</dbReference>
<dbReference type="Proteomes" id="UP000709672">
    <property type="component" value="Unassembled WGS sequence"/>
</dbReference>
<evidence type="ECO:0000256" key="1">
    <source>
        <dbReference type="SAM" id="MobiDB-lite"/>
    </source>
</evidence>